<protein>
    <submittedName>
        <fullName evidence="1">Uncharacterized protein</fullName>
    </submittedName>
</protein>
<organism evidence="1 2">
    <name type="scientific">Shackletoniella antarctica</name>
    <dbReference type="NCBI Taxonomy" id="268115"/>
    <lineage>
        <taxon>Bacteria</taxon>
        <taxon>Bacillati</taxon>
        <taxon>Cyanobacteriota</taxon>
        <taxon>Cyanophyceae</taxon>
        <taxon>Oculatellales</taxon>
        <taxon>Oculatellaceae</taxon>
        <taxon>Shackletoniella</taxon>
    </lineage>
</organism>
<dbReference type="EMBL" id="QBMN01000094">
    <property type="protein sequence ID" value="PZO39001.1"/>
    <property type="molecule type" value="Genomic_DNA"/>
</dbReference>
<reference evidence="2" key="1">
    <citation type="submission" date="2018-04" db="EMBL/GenBank/DDBJ databases">
        <authorList>
            <person name="Cornet L."/>
        </authorList>
    </citation>
    <scope>NUCLEOTIDE SEQUENCE [LARGE SCALE GENOMIC DNA]</scope>
</reference>
<accession>A0A2W4XUC9</accession>
<name>A0A2W4XUC9_9CYAN</name>
<dbReference type="Proteomes" id="UP000249081">
    <property type="component" value="Unassembled WGS sequence"/>
</dbReference>
<evidence type="ECO:0000313" key="1">
    <source>
        <dbReference type="EMBL" id="PZO39001.1"/>
    </source>
</evidence>
<evidence type="ECO:0000313" key="2">
    <source>
        <dbReference type="Proteomes" id="UP000249081"/>
    </source>
</evidence>
<dbReference type="AlphaFoldDB" id="A0A2W4XUC9"/>
<gene>
    <name evidence="1" type="ORF">DCF17_13780</name>
</gene>
<comment type="caution">
    <text evidence="1">The sequence shown here is derived from an EMBL/GenBank/DDBJ whole genome shotgun (WGS) entry which is preliminary data.</text>
</comment>
<sequence>MVKRKQRKHDEIYIAVEQEFLDYLNRRSRRLFLQDFCRPELMDVARDWAIANQVNPRQLCPQAHDQINLKIQGMTAKEIRRLLGIGDRELIRDFFDTDVLTWYSLINVAAISLIERGLDPIAAVDKACETCLPPSYVPCPAVKQTSIRLQGLDIANRVNKRKQKVVEVQLELSWNKEAS</sequence>
<proteinExistence type="predicted"/>
<reference evidence="1 2" key="2">
    <citation type="submission" date="2018-06" db="EMBL/GenBank/DDBJ databases">
        <title>Metagenomic assembly of (sub)arctic Cyanobacteria and their associated microbiome from non-axenic cultures.</title>
        <authorList>
            <person name="Baurain D."/>
        </authorList>
    </citation>
    <scope>NUCLEOTIDE SEQUENCE [LARGE SCALE GENOMIC DNA]</scope>
    <source>
        <strain evidence="1">ULC041bin1</strain>
    </source>
</reference>